<dbReference type="Proteomes" id="UP000635606">
    <property type="component" value="Unassembled WGS sequence"/>
</dbReference>
<dbReference type="Gene3D" id="3.30.530.20">
    <property type="match status" value="1"/>
</dbReference>
<dbReference type="InterPro" id="IPR013538">
    <property type="entry name" value="ASHA1/2-like_C"/>
</dbReference>
<dbReference type="InterPro" id="IPR023393">
    <property type="entry name" value="START-like_dom_sf"/>
</dbReference>
<protein>
    <submittedName>
        <fullName evidence="3">Activator of HSP90 ATPase</fullName>
    </submittedName>
</protein>
<dbReference type="AlphaFoldDB" id="A0A8J4ED13"/>
<gene>
    <name evidence="3" type="ORF">Voc01_023840</name>
</gene>
<accession>A0A8J4ED13</accession>
<comment type="caution">
    <text evidence="3">The sequence shown here is derived from an EMBL/GenBank/DDBJ whole genome shotgun (WGS) entry which is preliminary data.</text>
</comment>
<dbReference type="CDD" id="cd07814">
    <property type="entry name" value="SRPBCC_CalC_Aha1-like"/>
    <property type="match status" value="1"/>
</dbReference>
<feature type="domain" description="Activator of Hsp90 ATPase homologue 1/2-like C-terminal" evidence="2">
    <location>
        <begin position="12"/>
        <end position="132"/>
    </location>
</feature>
<keyword evidence="4" id="KW-1185">Reference proteome</keyword>
<evidence type="ECO:0000313" key="3">
    <source>
        <dbReference type="EMBL" id="GIJ67467.1"/>
    </source>
</evidence>
<comment type="similarity">
    <text evidence="1">Belongs to the AHA1 family.</text>
</comment>
<sequence>MTDLTIDRTLAFPVERVWRAMTDPAALTAWFWPRRFDPTVEVDLRVGGRYRIDGPAVGMAVSGEYVAVEPPHRLVFTWLWDGEDAETLVTVELTPTADGTRLVLRHERFVDDEAAKSHAQGWDDCLDRLPAWLTHSTE</sequence>
<organism evidence="3 4">
    <name type="scientific">Virgisporangium ochraceum</name>
    <dbReference type="NCBI Taxonomy" id="65505"/>
    <lineage>
        <taxon>Bacteria</taxon>
        <taxon>Bacillati</taxon>
        <taxon>Actinomycetota</taxon>
        <taxon>Actinomycetes</taxon>
        <taxon>Micromonosporales</taxon>
        <taxon>Micromonosporaceae</taxon>
        <taxon>Virgisporangium</taxon>
    </lineage>
</organism>
<evidence type="ECO:0000259" key="2">
    <source>
        <dbReference type="Pfam" id="PF08327"/>
    </source>
</evidence>
<dbReference type="Pfam" id="PF08327">
    <property type="entry name" value="AHSA1"/>
    <property type="match status" value="1"/>
</dbReference>
<evidence type="ECO:0000256" key="1">
    <source>
        <dbReference type="ARBA" id="ARBA00006817"/>
    </source>
</evidence>
<dbReference type="SUPFAM" id="SSF55961">
    <property type="entry name" value="Bet v1-like"/>
    <property type="match status" value="1"/>
</dbReference>
<name>A0A8J4ED13_9ACTN</name>
<dbReference type="RefSeq" id="WP_203927431.1">
    <property type="nucleotide sequence ID" value="NZ_BOPH01000026.1"/>
</dbReference>
<proteinExistence type="inferred from homology"/>
<evidence type="ECO:0000313" key="4">
    <source>
        <dbReference type="Proteomes" id="UP000635606"/>
    </source>
</evidence>
<dbReference type="EMBL" id="BOPH01000026">
    <property type="protein sequence ID" value="GIJ67467.1"/>
    <property type="molecule type" value="Genomic_DNA"/>
</dbReference>
<reference evidence="3" key="1">
    <citation type="submission" date="2021-01" db="EMBL/GenBank/DDBJ databases">
        <title>Whole genome shotgun sequence of Virgisporangium ochraceum NBRC 16418.</title>
        <authorList>
            <person name="Komaki H."/>
            <person name="Tamura T."/>
        </authorList>
    </citation>
    <scope>NUCLEOTIDE SEQUENCE</scope>
    <source>
        <strain evidence="3">NBRC 16418</strain>
    </source>
</reference>